<dbReference type="Pfam" id="PF04542">
    <property type="entry name" value="Sigma70_r2"/>
    <property type="match status" value="1"/>
</dbReference>
<dbReference type="PANTHER" id="PTHR43133:SF62">
    <property type="entry name" value="RNA POLYMERASE SIGMA FACTOR SIGZ"/>
    <property type="match status" value="1"/>
</dbReference>
<organism evidence="6 7">
    <name type="scientific">Bythopirellula polymerisocia</name>
    <dbReference type="NCBI Taxonomy" id="2528003"/>
    <lineage>
        <taxon>Bacteria</taxon>
        <taxon>Pseudomonadati</taxon>
        <taxon>Planctomycetota</taxon>
        <taxon>Planctomycetia</taxon>
        <taxon>Pirellulales</taxon>
        <taxon>Lacipirellulaceae</taxon>
        <taxon>Bythopirellula</taxon>
    </lineage>
</organism>
<dbReference type="GO" id="GO:0006352">
    <property type="term" value="P:DNA-templated transcription initiation"/>
    <property type="evidence" value="ECO:0007669"/>
    <property type="project" value="InterPro"/>
</dbReference>
<evidence type="ECO:0000256" key="2">
    <source>
        <dbReference type="ARBA" id="ARBA00023015"/>
    </source>
</evidence>
<comment type="similarity">
    <text evidence="1">Belongs to the sigma-70 factor family. ECF subfamily.</text>
</comment>
<protein>
    <submittedName>
        <fullName evidence="6">ECF RNA polymerase sigma-E factor</fullName>
    </submittedName>
</protein>
<keyword evidence="3" id="KW-0731">Sigma factor</keyword>
<feature type="domain" description="RNA polymerase sigma-70 region 2" evidence="5">
    <location>
        <begin position="31"/>
        <end position="99"/>
    </location>
</feature>
<dbReference type="SUPFAM" id="SSF88659">
    <property type="entry name" value="Sigma3 and sigma4 domains of RNA polymerase sigma factors"/>
    <property type="match status" value="1"/>
</dbReference>
<dbReference type="PANTHER" id="PTHR43133">
    <property type="entry name" value="RNA POLYMERASE ECF-TYPE SIGMA FACTO"/>
    <property type="match status" value="1"/>
</dbReference>
<evidence type="ECO:0000256" key="4">
    <source>
        <dbReference type="ARBA" id="ARBA00023163"/>
    </source>
</evidence>
<dbReference type="InterPro" id="IPR039425">
    <property type="entry name" value="RNA_pol_sigma-70-like"/>
</dbReference>
<keyword evidence="4" id="KW-0804">Transcription</keyword>
<dbReference type="InterPro" id="IPR014284">
    <property type="entry name" value="RNA_pol_sigma-70_dom"/>
</dbReference>
<evidence type="ECO:0000259" key="5">
    <source>
        <dbReference type="Pfam" id="PF04542"/>
    </source>
</evidence>
<dbReference type="Proteomes" id="UP000318437">
    <property type="component" value="Unassembled WGS sequence"/>
</dbReference>
<gene>
    <name evidence="6" type="primary">rpoE_5</name>
    <name evidence="6" type="ORF">Pla144_13670</name>
</gene>
<evidence type="ECO:0000256" key="3">
    <source>
        <dbReference type="ARBA" id="ARBA00023082"/>
    </source>
</evidence>
<evidence type="ECO:0000313" key="7">
    <source>
        <dbReference type="Proteomes" id="UP000318437"/>
    </source>
</evidence>
<keyword evidence="2" id="KW-0805">Transcription regulation</keyword>
<dbReference type="Gene3D" id="1.10.1740.10">
    <property type="match status" value="1"/>
</dbReference>
<dbReference type="InterPro" id="IPR007627">
    <property type="entry name" value="RNA_pol_sigma70_r2"/>
</dbReference>
<name>A0A5C6CTY2_9BACT</name>
<evidence type="ECO:0000256" key="1">
    <source>
        <dbReference type="ARBA" id="ARBA00010641"/>
    </source>
</evidence>
<dbReference type="GO" id="GO:0016987">
    <property type="term" value="F:sigma factor activity"/>
    <property type="evidence" value="ECO:0007669"/>
    <property type="project" value="UniProtKB-KW"/>
</dbReference>
<dbReference type="InterPro" id="IPR013324">
    <property type="entry name" value="RNA_pol_sigma_r3/r4-like"/>
</dbReference>
<reference evidence="6 7" key="1">
    <citation type="submission" date="2019-02" db="EMBL/GenBank/DDBJ databases">
        <title>Deep-cultivation of Planctomycetes and their phenomic and genomic characterization uncovers novel biology.</title>
        <authorList>
            <person name="Wiegand S."/>
            <person name="Jogler M."/>
            <person name="Boedeker C."/>
            <person name="Pinto D."/>
            <person name="Vollmers J."/>
            <person name="Rivas-Marin E."/>
            <person name="Kohn T."/>
            <person name="Peeters S.H."/>
            <person name="Heuer A."/>
            <person name="Rast P."/>
            <person name="Oberbeckmann S."/>
            <person name="Bunk B."/>
            <person name="Jeske O."/>
            <person name="Meyerdierks A."/>
            <person name="Storesund J.E."/>
            <person name="Kallscheuer N."/>
            <person name="Luecker S."/>
            <person name="Lage O.M."/>
            <person name="Pohl T."/>
            <person name="Merkel B.J."/>
            <person name="Hornburger P."/>
            <person name="Mueller R.-W."/>
            <person name="Bruemmer F."/>
            <person name="Labrenz M."/>
            <person name="Spormann A.M."/>
            <person name="Op Den Camp H."/>
            <person name="Overmann J."/>
            <person name="Amann R."/>
            <person name="Jetten M.S.M."/>
            <person name="Mascher T."/>
            <person name="Medema M.H."/>
            <person name="Devos D.P."/>
            <person name="Kaster A.-K."/>
            <person name="Ovreas L."/>
            <person name="Rohde M."/>
            <person name="Galperin M.Y."/>
            <person name="Jogler C."/>
        </authorList>
    </citation>
    <scope>NUCLEOTIDE SEQUENCE [LARGE SCALE GENOMIC DNA]</scope>
    <source>
        <strain evidence="6 7">Pla144</strain>
    </source>
</reference>
<comment type="caution">
    <text evidence="6">The sequence shown here is derived from an EMBL/GenBank/DDBJ whole genome shotgun (WGS) entry which is preliminary data.</text>
</comment>
<keyword evidence="7" id="KW-1185">Reference proteome</keyword>
<proteinExistence type="inferred from homology"/>
<dbReference type="SUPFAM" id="SSF88946">
    <property type="entry name" value="Sigma2 domain of RNA polymerase sigma factors"/>
    <property type="match status" value="1"/>
</dbReference>
<dbReference type="EMBL" id="SJPS01000002">
    <property type="protein sequence ID" value="TWU28080.1"/>
    <property type="molecule type" value="Genomic_DNA"/>
</dbReference>
<accession>A0A5C6CTY2</accession>
<dbReference type="NCBIfam" id="TIGR02937">
    <property type="entry name" value="sigma70-ECF"/>
    <property type="match status" value="1"/>
</dbReference>
<dbReference type="InterPro" id="IPR013325">
    <property type="entry name" value="RNA_pol_sigma_r2"/>
</dbReference>
<dbReference type="AlphaFoldDB" id="A0A5C6CTY2"/>
<sequence length="217" mass="24829">MIFLPMTDSSQPNVLLVEEIRRGKPDAWDQLIAQYEGRLLAFVDSRLRRRAASEDVVQETFIGFLTSLPNYDPQRSLESWLFSIAAHKLTDYLRREGRRPAIPLSTGENSSGNWELAGDARQASSIVRSGERHGIEDGAIASGIAEQVERWQTAGDWQKIQCMELLFVLGWANKQVAEELNLSEQQVANFKYDFLERLRKIVRSQRLNEDVFPELYA</sequence>
<evidence type="ECO:0000313" key="6">
    <source>
        <dbReference type="EMBL" id="TWU28080.1"/>
    </source>
</evidence>